<evidence type="ECO:0000256" key="6">
    <source>
        <dbReference type="ARBA" id="ARBA00049130"/>
    </source>
</evidence>
<dbReference type="EMBL" id="CP003050">
    <property type="protein sequence ID" value="AGB15627.1"/>
    <property type="molecule type" value="Genomic_DNA"/>
</dbReference>
<evidence type="ECO:0000313" key="10">
    <source>
        <dbReference type="Proteomes" id="UP000010846"/>
    </source>
</evidence>
<organism evidence="9 10">
    <name type="scientific">Halovivax ruber (strain DSM 18193 / JCM 13892 / XH-70)</name>
    <dbReference type="NCBI Taxonomy" id="797302"/>
    <lineage>
        <taxon>Archaea</taxon>
        <taxon>Methanobacteriati</taxon>
        <taxon>Methanobacteriota</taxon>
        <taxon>Stenosarchaea group</taxon>
        <taxon>Halobacteria</taxon>
        <taxon>Halobacteriales</taxon>
        <taxon>Natrialbaceae</taxon>
        <taxon>Halovivax</taxon>
    </lineage>
</organism>
<proteinExistence type="inferred from homology"/>
<dbReference type="AlphaFoldDB" id="L0ICD3"/>
<dbReference type="GeneID" id="14375262"/>
<reference evidence="9" key="1">
    <citation type="submission" date="2011-09" db="EMBL/GenBank/DDBJ databases">
        <title>Complete sequence of Halovivax ruber XH-70.</title>
        <authorList>
            <consortium name="US DOE Joint Genome Institute"/>
            <person name="Lucas S."/>
            <person name="Han J."/>
            <person name="Lapidus A."/>
            <person name="Cheng J.-F."/>
            <person name="Goodwin L."/>
            <person name="Pitluck S."/>
            <person name="Peters L."/>
            <person name="Mikhailova N."/>
            <person name="Davenport K."/>
            <person name="Detter J.C."/>
            <person name="Han C."/>
            <person name="Tapia R."/>
            <person name="Land M."/>
            <person name="Hauser L."/>
            <person name="Kyrpides N."/>
            <person name="Ivanova N."/>
            <person name="Pagani I."/>
            <person name="Sproer C."/>
            <person name="Anderson I."/>
            <person name="Woyke T."/>
        </authorList>
    </citation>
    <scope>NUCLEOTIDE SEQUENCE</scope>
    <source>
        <strain evidence="9">XH-70</strain>
    </source>
</reference>
<comment type="catalytic activity">
    <reaction evidence="6">
        <text>UDP-N-acetyl-alpha-D-mannosamine + 2 NAD(+) + H2O = UDP-N-acetyl-alpha-D-mannosaminouronate + 2 NADH + 3 H(+)</text>
        <dbReference type="Rhea" id="RHEA:25780"/>
        <dbReference type="ChEBI" id="CHEBI:15377"/>
        <dbReference type="ChEBI" id="CHEBI:15378"/>
        <dbReference type="ChEBI" id="CHEBI:57540"/>
        <dbReference type="ChEBI" id="CHEBI:57945"/>
        <dbReference type="ChEBI" id="CHEBI:68623"/>
        <dbReference type="ChEBI" id="CHEBI:70731"/>
        <dbReference type="EC" id="1.1.1.336"/>
    </reaction>
</comment>
<gene>
    <name evidence="9" type="ordered locus">Halru_1008</name>
</gene>
<dbReference type="eggNOG" id="arCOG00252">
    <property type="taxonomic scope" value="Archaea"/>
</dbReference>
<dbReference type="SUPFAM" id="SSF51735">
    <property type="entry name" value="NAD(P)-binding Rossmann-fold domains"/>
    <property type="match status" value="1"/>
</dbReference>
<dbReference type="PANTHER" id="PTHR43491:SF5">
    <property type="entry name" value="UDP-N-ACETYL-D-MANNOSAMINE DEHYDROGENASE"/>
    <property type="match status" value="1"/>
</dbReference>
<dbReference type="GO" id="GO:0016628">
    <property type="term" value="F:oxidoreductase activity, acting on the CH-CH group of donors, NAD or NADP as acceptor"/>
    <property type="evidence" value="ECO:0007669"/>
    <property type="project" value="InterPro"/>
</dbReference>
<keyword evidence="4" id="KW-0520">NAD</keyword>
<dbReference type="Pfam" id="PF03721">
    <property type="entry name" value="UDPG_MGDP_dh_N"/>
    <property type="match status" value="1"/>
</dbReference>
<dbReference type="STRING" id="797302.Halru_1008"/>
<dbReference type="InterPro" id="IPR008927">
    <property type="entry name" value="6-PGluconate_DH-like_C_sf"/>
</dbReference>
<dbReference type="PIRSF" id="PIRSF500136">
    <property type="entry name" value="UDP_ManNAc_DH"/>
    <property type="match status" value="1"/>
</dbReference>
<dbReference type="GO" id="GO:0051287">
    <property type="term" value="F:NAD binding"/>
    <property type="evidence" value="ECO:0007669"/>
    <property type="project" value="InterPro"/>
</dbReference>
<dbReference type="SUPFAM" id="SSF48179">
    <property type="entry name" value="6-phosphogluconate dehydrogenase C-terminal domain-like"/>
    <property type="match status" value="1"/>
</dbReference>
<dbReference type="Gene3D" id="3.40.50.720">
    <property type="entry name" value="NAD(P)-binding Rossmann-like Domain"/>
    <property type="match status" value="2"/>
</dbReference>
<protein>
    <recommendedName>
        <fullName evidence="2">UDP-N-acetyl-D-mannosamine dehydrogenase</fullName>
        <ecNumber evidence="1">1.1.1.336</ecNumber>
    </recommendedName>
    <alternativeName>
        <fullName evidence="5">UDP-ManNAc 6-dehydrogenase</fullName>
    </alternativeName>
</protein>
<dbReference type="InterPro" id="IPR014026">
    <property type="entry name" value="UDP-Glc/GDP-Man_DH_dimer"/>
</dbReference>
<feature type="domain" description="UDP-glucose/GDP-mannose dehydrogenase C-terminal" evidence="8">
    <location>
        <begin position="338"/>
        <end position="434"/>
    </location>
</feature>
<dbReference type="PANTHER" id="PTHR43491">
    <property type="entry name" value="UDP-N-ACETYL-D-MANNOSAMINE DEHYDROGENASE"/>
    <property type="match status" value="1"/>
</dbReference>
<evidence type="ECO:0000256" key="4">
    <source>
        <dbReference type="ARBA" id="ARBA00023027"/>
    </source>
</evidence>
<evidence type="ECO:0000256" key="7">
    <source>
        <dbReference type="PIRNR" id="PIRNR000124"/>
    </source>
</evidence>
<dbReference type="Pfam" id="PF03720">
    <property type="entry name" value="UDPG_MGDP_dh_C"/>
    <property type="match status" value="1"/>
</dbReference>
<dbReference type="PIRSF" id="PIRSF000124">
    <property type="entry name" value="UDPglc_GDPman_dh"/>
    <property type="match status" value="1"/>
</dbReference>
<dbReference type="GO" id="GO:0000271">
    <property type="term" value="P:polysaccharide biosynthetic process"/>
    <property type="evidence" value="ECO:0007669"/>
    <property type="project" value="InterPro"/>
</dbReference>
<dbReference type="Proteomes" id="UP000010846">
    <property type="component" value="Chromosome"/>
</dbReference>
<dbReference type="InterPro" id="IPR028359">
    <property type="entry name" value="UDP_ManNAc/GlcNAc_DH"/>
</dbReference>
<accession>L0ICD3</accession>
<name>L0ICD3_HALRX</name>
<comment type="similarity">
    <text evidence="7">Belongs to the UDP-glucose/GDP-mannose dehydrogenase family.</text>
</comment>
<dbReference type="NCBIfam" id="TIGR03026">
    <property type="entry name" value="NDP-sugDHase"/>
    <property type="match status" value="1"/>
</dbReference>
<keyword evidence="10" id="KW-1185">Reference proteome</keyword>
<dbReference type="InterPro" id="IPR036220">
    <property type="entry name" value="UDP-Glc/GDP-Man_DH_C_sf"/>
</dbReference>
<evidence type="ECO:0000259" key="8">
    <source>
        <dbReference type="SMART" id="SM00984"/>
    </source>
</evidence>
<evidence type="ECO:0000256" key="3">
    <source>
        <dbReference type="ARBA" id="ARBA00023002"/>
    </source>
</evidence>
<evidence type="ECO:0000256" key="1">
    <source>
        <dbReference type="ARBA" id="ARBA00012935"/>
    </source>
</evidence>
<dbReference type="InterPro" id="IPR001732">
    <property type="entry name" value="UDP-Glc/GDP-Man_DH_N"/>
</dbReference>
<dbReference type="RefSeq" id="WP_015300292.1">
    <property type="nucleotide sequence ID" value="NC_019964.1"/>
</dbReference>
<sequence>MKLYDISRPFEDRVEAFRSGSVPVAVYGLGKMGLPLAAVYADTCHNVIGADVDESVVETINEGRSHVKREPGLSDLVSAVVTDGSLRATSDPQSAAADATVHVVIVPTLVDAQNEPDLSVLQSVARDIASGLEAGDIVILESTVPPRTCADVLEPLLVEASGLDAQEFGLAFCPERTASGRALEDIRGAYQKIVGGIDRESTDLARMIYEEINDAGVIAVSDTTTAEAVKVFEGVYRDVNIALANELGTFADDLDIDVTEAIEAANTLPYCNLHTPGAGVGGHCIPYYPHFMIGQFESSSPLMETARSVNDSMPAFTVDKLLKGLNEQGTTLSDATVVVLGLTYRAGVEEIRHAPSLPIVDRLVDQCASVYVVDPILEDFSAFDGSKPISRDEIYDVDPDAAVLVTAHEEFDGIDWEQFQDQLVVVDGRQALDIDGTDHWVYTIGAGWIEQE</sequence>
<evidence type="ECO:0000313" key="9">
    <source>
        <dbReference type="EMBL" id="AGB15627.1"/>
    </source>
</evidence>
<dbReference type="EC" id="1.1.1.336" evidence="1"/>
<dbReference type="InterPro" id="IPR014027">
    <property type="entry name" value="UDP-Glc/GDP-Man_DH_C"/>
</dbReference>
<dbReference type="KEGG" id="hru:Halru_1008"/>
<dbReference type="HOGENOM" id="CLU_023810_3_2_2"/>
<evidence type="ECO:0000256" key="2">
    <source>
        <dbReference type="ARBA" id="ARBA00016796"/>
    </source>
</evidence>
<dbReference type="InterPro" id="IPR017476">
    <property type="entry name" value="UDP-Glc/GDP-Man"/>
</dbReference>
<dbReference type="Pfam" id="PF00984">
    <property type="entry name" value="UDPG_MGDP_dh"/>
    <property type="match status" value="1"/>
</dbReference>
<dbReference type="InterPro" id="IPR036291">
    <property type="entry name" value="NAD(P)-bd_dom_sf"/>
</dbReference>
<keyword evidence="3" id="KW-0560">Oxidoreductase</keyword>
<dbReference type="SMART" id="SM00984">
    <property type="entry name" value="UDPG_MGDP_dh_C"/>
    <property type="match status" value="1"/>
</dbReference>
<dbReference type="GO" id="GO:0089714">
    <property type="term" value="F:UDP-N-acetyl-D-mannosamine dehydrogenase activity"/>
    <property type="evidence" value="ECO:0007669"/>
    <property type="project" value="UniProtKB-EC"/>
</dbReference>
<evidence type="ECO:0000256" key="5">
    <source>
        <dbReference type="ARBA" id="ARBA00030172"/>
    </source>
</evidence>
<dbReference type="SUPFAM" id="SSF52413">
    <property type="entry name" value="UDP-glucose/GDP-mannose dehydrogenase C-terminal domain"/>
    <property type="match status" value="1"/>
</dbReference>
<dbReference type="OrthoDB" id="372050at2157"/>